<dbReference type="PIRSF" id="PIRSF005902">
    <property type="entry name" value="DNase_TatD"/>
    <property type="match status" value="1"/>
</dbReference>
<dbReference type="AlphaFoldDB" id="A0A1H2E4L7"/>
<dbReference type="GO" id="GO:0046872">
    <property type="term" value="F:metal ion binding"/>
    <property type="evidence" value="ECO:0007669"/>
    <property type="project" value="UniProtKB-KW"/>
</dbReference>
<feature type="binding site" evidence="4">
    <location>
        <position position="7"/>
    </location>
    <ligand>
        <name>a divalent metal cation</name>
        <dbReference type="ChEBI" id="CHEBI:60240"/>
        <label>1</label>
    </ligand>
</feature>
<evidence type="ECO:0000313" key="5">
    <source>
        <dbReference type="EMBL" id="SDT89965.1"/>
    </source>
</evidence>
<dbReference type="Gene3D" id="3.20.20.140">
    <property type="entry name" value="Metal-dependent hydrolases"/>
    <property type="match status" value="1"/>
</dbReference>
<dbReference type="RefSeq" id="WP_090192825.1">
    <property type="nucleotide sequence ID" value="NZ_LT629785.1"/>
</dbReference>
<dbReference type="GO" id="GO:0005829">
    <property type="term" value="C:cytosol"/>
    <property type="evidence" value="ECO:0007669"/>
    <property type="project" value="TreeGrafter"/>
</dbReference>
<dbReference type="FunFam" id="3.20.20.140:FF:000005">
    <property type="entry name" value="TatD family hydrolase"/>
    <property type="match status" value="1"/>
</dbReference>
<feature type="binding site" evidence="4">
    <location>
        <position position="157"/>
    </location>
    <ligand>
        <name>a divalent metal cation</name>
        <dbReference type="ChEBI" id="CHEBI:60240"/>
        <label>2</label>
    </ligand>
</feature>
<accession>A0A1H2E4L7</accession>
<sequence length="263" mass="29259">MHLIDTHTHLDFPDFDADRGQVLLRSRALGVRQMVVLGVYQSNWQRVWDLVQAENDLYAAFGLHPVYLQQHQPGHLIELRSWLERLAGQPKLCAVGEFGLDYFLPELPAEQQQALFEAQLGLAAEFELPALLHVRRAHAVTIATLKRYKLKRGGIVHAFAGSIEEAREYLKLGFKLGLGGAATWPQARRLRKVVAQLPLEAIVLETDSPDMAPAMHPQQRNSPEYLAEICAALAELQGISSAQLAEASSCNARQLFGWAQSAP</sequence>
<evidence type="ECO:0000256" key="3">
    <source>
        <dbReference type="ARBA" id="ARBA00022801"/>
    </source>
</evidence>
<keyword evidence="6" id="KW-1185">Reference proteome</keyword>
<dbReference type="Pfam" id="PF01026">
    <property type="entry name" value="TatD_DNase"/>
    <property type="match status" value="1"/>
</dbReference>
<dbReference type="STRING" id="364197.SAMN05216296_0384"/>
<feature type="binding site" evidence="4">
    <location>
        <position position="207"/>
    </location>
    <ligand>
        <name>a divalent metal cation</name>
        <dbReference type="ChEBI" id="CHEBI:60240"/>
        <label>1</label>
    </ligand>
</feature>
<name>A0A1H2E4L7_9PSED</name>
<dbReference type="PROSITE" id="PS01137">
    <property type="entry name" value="TATD_1"/>
    <property type="match status" value="1"/>
</dbReference>
<dbReference type="InterPro" id="IPR001130">
    <property type="entry name" value="TatD-like"/>
</dbReference>
<dbReference type="EMBL" id="LT629785">
    <property type="protein sequence ID" value="SDT89965.1"/>
    <property type="molecule type" value="Genomic_DNA"/>
</dbReference>
<evidence type="ECO:0000256" key="1">
    <source>
        <dbReference type="ARBA" id="ARBA00009275"/>
    </source>
</evidence>
<dbReference type="PANTHER" id="PTHR46124">
    <property type="entry name" value="D-AMINOACYL-TRNA DEACYLASE"/>
    <property type="match status" value="1"/>
</dbReference>
<keyword evidence="2 4" id="KW-0479">Metal-binding</keyword>
<dbReference type="InterPro" id="IPR018228">
    <property type="entry name" value="DNase_TatD-rel_CS"/>
</dbReference>
<keyword evidence="3" id="KW-0378">Hydrolase</keyword>
<dbReference type="SUPFAM" id="SSF51556">
    <property type="entry name" value="Metallo-dependent hydrolases"/>
    <property type="match status" value="1"/>
</dbReference>
<gene>
    <name evidence="5" type="ORF">SAMN05216296_0384</name>
</gene>
<evidence type="ECO:0000313" key="6">
    <source>
        <dbReference type="Proteomes" id="UP000243232"/>
    </source>
</evidence>
<reference evidence="6" key="1">
    <citation type="submission" date="2016-10" db="EMBL/GenBank/DDBJ databases">
        <authorList>
            <person name="Varghese N."/>
            <person name="Submissions S."/>
        </authorList>
    </citation>
    <scope>NUCLEOTIDE SEQUENCE [LARGE SCALE GENOMIC DNA]</scope>
    <source>
        <strain evidence="6">DSM 17875</strain>
    </source>
</reference>
<dbReference type="PANTHER" id="PTHR46124:SF3">
    <property type="entry name" value="HYDROLASE"/>
    <property type="match status" value="1"/>
</dbReference>
<dbReference type="Proteomes" id="UP000243232">
    <property type="component" value="Chromosome I"/>
</dbReference>
<evidence type="ECO:0000256" key="4">
    <source>
        <dbReference type="PIRSR" id="PIRSR005902-1"/>
    </source>
</evidence>
<evidence type="ECO:0000256" key="2">
    <source>
        <dbReference type="ARBA" id="ARBA00022723"/>
    </source>
</evidence>
<protein>
    <submittedName>
        <fullName evidence="5">TatD DNase family protein</fullName>
    </submittedName>
</protein>
<dbReference type="InterPro" id="IPR032466">
    <property type="entry name" value="Metal_Hydrolase"/>
</dbReference>
<dbReference type="OrthoDB" id="9810005at2"/>
<feature type="binding site" evidence="4">
    <location>
        <position position="97"/>
    </location>
    <ligand>
        <name>a divalent metal cation</name>
        <dbReference type="ChEBI" id="CHEBI:60240"/>
        <label>1</label>
    </ligand>
</feature>
<proteinExistence type="inferred from homology"/>
<dbReference type="CDD" id="cd01310">
    <property type="entry name" value="TatD_DNAse"/>
    <property type="match status" value="1"/>
</dbReference>
<feature type="binding site" evidence="4">
    <location>
        <position position="9"/>
    </location>
    <ligand>
        <name>a divalent metal cation</name>
        <dbReference type="ChEBI" id="CHEBI:60240"/>
        <label>1</label>
    </ligand>
</feature>
<comment type="similarity">
    <text evidence="1">Belongs to the metallo-dependent hydrolases superfamily. TatD-type hydrolase family.</text>
</comment>
<organism evidence="5 6">
    <name type="scientific">Pseudomonas pohangensis</name>
    <dbReference type="NCBI Taxonomy" id="364197"/>
    <lineage>
        <taxon>Bacteria</taxon>
        <taxon>Pseudomonadati</taxon>
        <taxon>Pseudomonadota</taxon>
        <taxon>Gammaproteobacteria</taxon>
        <taxon>Pseudomonadales</taxon>
        <taxon>Pseudomonadaceae</taxon>
        <taxon>Pseudomonas</taxon>
    </lineage>
</organism>
<dbReference type="GO" id="GO:0016788">
    <property type="term" value="F:hydrolase activity, acting on ester bonds"/>
    <property type="evidence" value="ECO:0007669"/>
    <property type="project" value="InterPro"/>
</dbReference>
<dbReference type="PROSITE" id="PS01091">
    <property type="entry name" value="TATD_3"/>
    <property type="match status" value="1"/>
</dbReference>
<feature type="binding site" evidence="4">
    <location>
        <position position="133"/>
    </location>
    <ligand>
        <name>a divalent metal cation</name>
        <dbReference type="ChEBI" id="CHEBI:60240"/>
        <label>2</label>
    </ligand>
</feature>